<keyword evidence="1" id="KW-1133">Transmembrane helix</keyword>
<name>A0A1E4U1T2_PACTA</name>
<gene>
    <name evidence="3" type="ORF">PACTADRAFT_47794</name>
</gene>
<evidence type="ECO:0000313" key="4">
    <source>
        <dbReference type="Proteomes" id="UP000094236"/>
    </source>
</evidence>
<dbReference type="AlphaFoldDB" id="A0A1E4U1T2"/>
<feature type="chain" id="PRO_5009163478" evidence="2">
    <location>
        <begin position="18"/>
        <end position="67"/>
    </location>
</feature>
<evidence type="ECO:0000313" key="3">
    <source>
        <dbReference type="EMBL" id="ODV97966.1"/>
    </source>
</evidence>
<organism evidence="3 4">
    <name type="scientific">Pachysolen tannophilus NRRL Y-2460</name>
    <dbReference type="NCBI Taxonomy" id="669874"/>
    <lineage>
        <taxon>Eukaryota</taxon>
        <taxon>Fungi</taxon>
        <taxon>Dikarya</taxon>
        <taxon>Ascomycota</taxon>
        <taxon>Saccharomycotina</taxon>
        <taxon>Pichiomycetes</taxon>
        <taxon>Pachysolenaceae</taxon>
        <taxon>Pachysolen</taxon>
    </lineage>
</organism>
<feature type="signal peptide" evidence="2">
    <location>
        <begin position="1"/>
        <end position="17"/>
    </location>
</feature>
<feature type="transmembrane region" description="Helical" evidence="1">
    <location>
        <begin position="27"/>
        <end position="47"/>
    </location>
</feature>
<reference evidence="4" key="1">
    <citation type="submission" date="2016-05" db="EMBL/GenBank/DDBJ databases">
        <title>Comparative genomics of biotechnologically important yeasts.</title>
        <authorList>
            <consortium name="DOE Joint Genome Institute"/>
            <person name="Riley R."/>
            <person name="Haridas S."/>
            <person name="Wolfe K.H."/>
            <person name="Lopes M.R."/>
            <person name="Hittinger C.T."/>
            <person name="Goker M."/>
            <person name="Salamov A."/>
            <person name="Wisecaver J."/>
            <person name="Long T.M."/>
            <person name="Aerts A.L."/>
            <person name="Barry K."/>
            <person name="Choi C."/>
            <person name="Clum A."/>
            <person name="Coughlan A.Y."/>
            <person name="Deshpande S."/>
            <person name="Douglass A.P."/>
            <person name="Hanson S.J."/>
            <person name="Klenk H.-P."/>
            <person name="Labutti K."/>
            <person name="Lapidus A."/>
            <person name="Lindquist E."/>
            <person name="Lipzen A."/>
            <person name="Meier-Kolthoff J.P."/>
            <person name="Ohm R.A."/>
            <person name="Otillar R.P."/>
            <person name="Pangilinan J."/>
            <person name="Peng Y."/>
            <person name="Rokas A."/>
            <person name="Rosa C.A."/>
            <person name="Scheuner C."/>
            <person name="Sibirny A.A."/>
            <person name="Slot J.C."/>
            <person name="Stielow J.B."/>
            <person name="Sun H."/>
            <person name="Kurtzman C.P."/>
            <person name="Blackwell M."/>
            <person name="Grigoriev I.V."/>
            <person name="Jeffries T.W."/>
        </authorList>
    </citation>
    <scope>NUCLEOTIDE SEQUENCE [LARGE SCALE GENOMIC DNA]</scope>
    <source>
        <strain evidence="4">NRRL Y-2460</strain>
    </source>
</reference>
<evidence type="ECO:0000256" key="1">
    <source>
        <dbReference type="SAM" id="Phobius"/>
    </source>
</evidence>
<keyword evidence="1" id="KW-0472">Membrane</keyword>
<sequence length="67" mass="7307">MVCLVVFALVLTHISHVVVNTYHGGIKAFAVGIAGLSLNIGISTKIITYLNKALFIKEDEDDLKKYS</sequence>
<dbReference type="OrthoDB" id="4086878at2759"/>
<dbReference type="Proteomes" id="UP000094236">
    <property type="component" value="Unassembled WGS sequence"/>
</dbReference>
<proteinExistence type="predicted"/>
<keyword evidence="1" id="KW-0812">Transmembrane</keyword>
<dbReference type="EMBL" id="KV454011">
    <property type="protein sequence ID" value="ODV97966.1"/>
    <property type="molecule type" value="Genomic_DNA"/>
</dbReference>
<protein>
    <submittedName>
        <fullName evidence="3">Uncharacterized protein</fullName>
    </submittedName>
</protein>
<keyword evidence="2" id="KW-0732">Signal</keyword>
<keyword evidence="4" id="KW-1185">Reference proteome</keyword>
<accession>A0A1E4U1T2</accession>
<evidence type="ECO:0000256" key="2">
    <source>
        <dbReference type="SAM" id="SignalP"/>
    </source>
</evidence>